<evidence type="ECO:0000313" key="9">
    <source>
        <dbReference type="Proteomes" id="UP000094065"/>
    </source>
</evidence>
<dbReference type="SUPFAM" id="SSF55920">
    <property type="entry name" value="Creatinase/aminopeptidase"/>
    <property type="match status" value="1"/>
</dbReference>
<feature type="binding site" evidence="5">
    <location>
        <position position="250"/>
    </location>
    <ligand>
        <name>substrate</name>
    </ligand>
</feature>
<sequence length="321" mass="35305">MRPSLIARQWAYRAGPSRFGTYPILLASSAMTSYPDPLPVPAHIPRPDYVPANFFTAPWGEHDIPDMDQDQAVNGEKIEFDSEGEQAVRKVCKDAAGILKEVSKIVKPGVTTAQLDEAIHKMIIERGAYPAPLGYSFFPRSCTTSVNNVIVHGIPDDRPLHPQDIINLDLTLFKDGYYGDTSATFVLPDNDKPGRDLVSATEEALDIGIRLCKPGVRYNEIGKAIEDFASRHGFSVNTQVSGHGIGKRFHQPPWISHGRNTEPGKMEPGDCFTIEPCLVQGSDSKGDMWDDGWTLASNTGARTAQFEHQVLVTPDGFEILT</sequence>
<proteinExistence type="inferred from homology"/>
<dbReference type="InterPro" id="IPR036005">
    <property type="entry name" value="Creatinase/aminopeptidase-like"/>
</dbReference>
<feature type="binding site" evidence="5">
    <location>
        <position position="275"/>
    </location>
    <ligand>
        <name>a divalent metal cation</name>
        <dbReference type="ChEBI" id="CHEBI:60240"/>
        <label>2</label>
        <note>catalytic</note>
    </ligand>
</feature>
<comment type="similarity">
    <text evidence="5">Belongs to the peptidase M24A family. Methionine aminopeptidase type 1 subfamily.</text>
</comment>
<dbReference type="HAMAP" id="MF_01974">
    <property type="entry name" value="MetAP_1"/>
    <property type="match status" value="1"/>
</dbReference>
<keyword evidence="3 5" id="KW-0479">Metal-binding</keyword>
<dbReference type="PANTHER" id="PTHR43330:SF8">
    <property type="entry name" value="METHIONINE AMINOPEPTIDASE 1D, MITOCHONDRIAL"/>
    <property type="match status" value="1"/>
</dbReference>
<comment type="caution">
    <text evidence="8">The sequence shown here is derived from an EMBL/GenBank/DDBJ whole genome shotgun (WGS) entry which is preliminary data.</text>
</comment>
<dbReference type="GeneID" id="30153707"/>
<evidence type="ECO:0000256" key="1">
    <source>
        <dbReference type="ARBA" id="ARBA00022438"/>
    </source>
</evidence>
<feature type="binding site" evidence="5">
    <location>
        <position position="243"/>
    </location>
    <ligand>
        <name>a divalent metal cation</name>
        <dbReference type="ChEBI" id="CHEBI:60240"/>
        <label>2</label>
        <note>catalytic</note>
    </ligand>
</feature>
<dbReference type="STRING" id="1295533.A0A1E3I0D4"/>
<keyword evidence="4 5" id="KW-0378">Hydrolase</keyword>
<accession>A0A1E3I0D4</accession>
<dbReference type="NCBIfam" id="TIGR00500">
    <property type="entry name" value="met_pdase_I"/>
    <property type="match status" value="1"/>
</dbReference>
<dbReference type="AlphaFoldDB" id="A0A1E3I0D4"/>
<feature type="binding site" evidence="5">
    <location>
        <position position="180"/>
    </location>
    <ligand>
        <name>a divalent metal cation</name>
        <dbReference type="ChEBI" id="CHEBI:60240"/>
        <label>1</label>
    </ligand>
</feature>
<comment type="catalytic activity">
    <reaction evidence="5 6">
        <text>Release of N-terminal amino acids, preferentially methionine, from peptides and arylamides.</text>
        <dbReference type="EC" id="3.4.11.18"/>
    </reaction>
</comment>
<keyword evidence="2 5" id="KW-0645">Protease</keyword>
<dbReference type="GO" id="GO:0004239">
    <property type="term" value="F:initiator methionyl aminopeptidase activity"/>
    <property type="evidence" value="ECO:0007669"/>
    <property type="project" value="UniProtKB-UniRule"/>
</dbReference>
<comment type="cofactor">
    <cofactor evidence="5">
        <name>Co(2+)</name>
        <dbReference type="ChEBI" id="CHEBI:48828"/>
    </cofactor>
    <cofactor evidence="5">
        <name>Zn(2+)</name>
        <dbReference type="ChEBI" id="CHEBI:29105"/>
    </cofactor>
    <cofactor evidence="5">
        <name>Mn(2+)</name>
        <dbReference type="ChEBI" id="CHEBI:29035"/>
    </cofactor>
    <cofactor evidence="5">
        <name>Fe(2+)</name>
        <dbReference type="ChEBI" id="CHEBI:29033"/>
    </cofactor>
    <text evidence="5">Binds 2 divalent metal cations per subunit. Has a high-affinity and a low affinity metal-binding site. The true nature of the physiological cofactor is under debate. The enzyme is active with cobalt, zinc, manganese or divalent iron ions. Most likely, methionine aminopeptidases function as mononuclear Fe(2+)-metalloproteases under physiological conditions, and the catalytically relevant metal-binding site has been assigned to the histidine-containing high-affinity site.</text>
</comment>
<reference evidence="8 9" key="1">
    <citation type="submission" date="2016-06" db="EMBL/GenBank/DDBJ databases">
        <title>Evolution of pathogenesis and genome organization in the Tremellales.</title>
        <authorList>
            <person name="Cuomo C."/>
            <person name="Litvintseva A."/>
            <person name="Heitman J."/>
            <person name="Chen Y."/>
            <person name="Sun S."/>
            <person name="Springer D."/>
            <person name="Dromer F."/>
            <person name="Young S."/>
            <person name="Zeng Q."/>
            <person name="Chapman S."/>
            <person name="Gujja S."/>
            <person name="Saif S."/>
            <person name="Birren B."/>
        </authorList>
    </citation>
    <scope>NUCLEOTIDE SEQUENCE [LARGE SCALE GENOMIC DNA]</scope>
    <source>
        <strain evidence="8 9">CBS 6039</strain>
    </source>
</reference>
<dbReference type="PRINTS" id="PR00599">
    <property type="entry name" value="MAPEPTIDASE"/>
</dbReference>
<feature type="binding site" evidence="5">
    <location>
        <position position="152"/>
    </location>
    <ligand>
        <name>substrate</name>
    </ligand>
</feature>
<evidence type="ECO:0000256" key="3">
    <source>
        <dbReference type="ARBA" id="ARBA00022723"/>
    </source>
</evidence>
<evidence type="ECO:0000313" key="8">
    <source>
        <dbReference type="EMBL" id="ODN82083.1"/>
    </source>
</evidence>
<feature type="domain" description="Peptidase M24" evidence="7">
    <location>
        <begin position="87"/>
        <end position="313"/>
    </location>
</feature>
<feature type="binding site" evidence="5">
    <location>
        <position position="169"/>
    </location>
    <ligand>
        <name>a divalent metal cation</name>
        <dbReference type="ChEBI" id="CHEBI:60240"/>
        <label>1</label>
    </ligand>
</feature>
<dbReference type="Gene3D" id="3.90.230.10">
    <property type="entry name" value="Creatinase/methionine aminopeptidase superfamily"/>
    <property type="match status" value="1"/>
</dbReference>
<keyword evidence="9" id="KW-1185">Reference proteome</keyword>
<evidence type="ECO:0000256" key="4">
    <source>
        <dbReference type="ARBA" id="ARBA00022801"/>
    </source>
</evidence>
<dbReference type="GO" id="GO:0070006">
    <property type="term" value="F:metalloaminopeptidase activity"/>
    <property type="evidence" value="ECO:0007669"/>
    <property type="project" value="UniProtKB-UniRule"/>
</dbReference>
<feature type="binding site" evidence="5">
    <location>
        <position position="307"/>
    </location>
    <ligand>
        <name>a divalent metal cation</name>
        <dbReference type="ChEBI" id="CHEBI:60240"/>
        <label>1</label>
    </ligand>
</feature>
<dbReference type="Proteomes" id="UP000094065">
    <property type="component" value="Unassembled WGS sequence"/>
</dbReference>
<keyword evidence="1 5" id="KW-0031">Aminopeptidase</keyword>
<dbReference type="EMBL" id="AWGJ01000003">
    <property type="protein sequence ID" value="ODN82083.1"/>
    <property type="molecule type" value="Genomic_DNA"/>
</dbReference>
<name>A0A1E3I0D4_9TREE</name>
<gene>
    <name evidence="8" type="ORF">L202_02398</name>
</gene>
<evidence type="ECO:0000256" key="2">
    <source>
        <dbReference type="ARBA" id="ARBA00022670"/>
    </source>
</evidence>
<dbReference type="OrthoDB" id="3209743at2759"/>
<dbReference type="CDD" id="cd01086">
    <property type="entry name" value="MetAP1"/>
    <property type="match status" value="1"/>
</dbReference>
<evidence type="ECO:0000256" key="6">
    <source>
        <dbReference type="RuleBase" id="RU003653"/>
    </source>
</evidence>
<dbReference type="GO" id="GO:0006508">
    <property type="term" value="P:proteolysis"/>
    <property type="evidence" value="ECO:0007669"/>
    <property type="project" value="UniProtKB-KW"/>
</dbReference>
<dbReference type="InterPro" id="IPR002467">
    <property type="entry name" value="Pept_M24A_MAP1"/>
</dbReference>
<evidence type="ECO:0000259" key="7">
    <source>
        <dbReference type="Pfam" id="PF00557"/>
    </source>
</evidence>
<dbReference type="InterPro" id="IPR001714">
    <property type="entry name" value="Pept_M24_MAP"/>
</dbReference>
<feature type="binding site" evidence="5">
    <location>
        <position position="307"/>
    </location>
    <ligand>
        <name>a divalent metal cation</name>
        <dbReference type="ChEBI" id="CHEBI:60240"/>
        <label>2</label>
        <note>catalytic</note>
    </ligand>
</feature>
<dbReference type="InterPro" id="IPR000994">
    <property type="entry name" value="Pept_M24"/>
</dbReference>
<dbReference type="PANTHER" id="PTHR43330">
    <property type="entry name" value="METHIONINE AMINOPEPTIDASE"/>
    <property type="match status" value="1"/>
</dbReference>
<dbReference type="EC" id="3.4.11.18" evidence="6"/>
<dbReference type="Pfam" id="PF00557">
    <property type="entry name" value="Peptidase_M24"/>
    <property type="match status" value="1"/>
</dbReference>
<dbReference type="GO" id="GO:0046872">
    <property type="term" value="F:metal ion binding"/>
    <property type="evidence" value="ECO:0007669"/>
    <property type="project" value="UniProtKB-UniRule"/>
</dbReference>
<comment type="function">
    <text evidence="6">Cotranslationally removes the N-terminal methionine from nascent proteins. The N-terminal methionine is often cleaved when the second residue in the primary sequence is small and uncharged (Met-Ala-, Cys, Gly, Pro, Ser, Thr, or Val).</text>
</comment>
<evidence type="ECO:0000256" key="5">
    <source>
        <dbReference type="HAMAP-Rule" id="MF_03174"/>
    </source>
</evidence>
<protein>
    <recommendedName>
        <fullName evidence="6">Methionine aminopeptidase</fullName>
        <ecNumber evidence="6">3.4.11.18</ecNumber>
    </recommendedName>
</protein>
<organism evidence="8 9">
    <name type="scientific">Cryptococcus amylolentus CBS 6039</name>
    <dbReference type="NCBI Taxonomy" id="1295533"/>
    <lineage>
        <taxon>Eukaryota</taxon>
        <taxon>Fungi</taxon>
        <taxon>Dikarya</taxon>
        <taxon>Basidiomycota</taxon>
        <taxon>Agaricomycotina</taxon>
        <taxon>Tremellomycetes</taxon>
        <taxon>Tremellales</taxon>
        <taxon>Cryptococcaceae</taxon>
        <taxon>Cryptococcus</taxon>
    </lineage>
</organism>
<feature type="binding site" evidence="5">
    <location>
        <position position="180"/>
    </location>
    <ligand>
        <name>a divalent metal cation</name>
        <dbReference type="ChEBI" id="CHEBI:60240"/>
        <label>2</label>
        <note>catalytic</note>
    </ligand>
</feature>
<dbReference type="RefSeq" id="XP_018996402.1">
    <property type="nucleotide sequence ID" value="XM_019135999.1"/>
</dbReference>